<keyword evidence="2" id="KW-0449">Lipoprotein</keyword>
<dbReference type="Proteomes" id="UP000199603">
    <property type="component" value="Unassembled WGS sequence"/>
</dbReference>
<reference evidence="2 3" key="1">
    <citation type="submission" date="2016-10" db="EMBL/GenBank/DDBJ databases">
        <authorList>
            <person name="de Groot N.N."/>
        </authorList>
    </citation>
    <scope>NUCLEOTIDE SEQUENCE [LARGE SCALE GENOMIC DNA]</scope>
    <source>
        <strain evidence="2 3">DSM 16957</strain>
    </source>
</reference>
<feature type="signal peptide" evidence="1">
    <location>
        <begin position="1"/>
        <end position="19"/>
    </location>
</feature>
<gene>
    <name evidence="2" type="ORF">SAMN04488509_10860</name>
</gene>
<dbReference type="InterPro" id="IPR039366">
    <property type="entry name" value="Pilotin"/>
</dbReference>
<dbReference type="AlphaFoldDB" id="A0A1G6XZH9"/>
<feature type="chain" id="PRO_5011654882" evidence="1">
    <location>
        <begin position="20"/>
        <end position="292"/>
    </location>
</feature>
<dbReference type="STRING" id="265719.SAMN04488509_10860"/>
<keyword evidence="1" id="KW-0732">Signal</keyword>
<dbReference type="RefSeq" id="WP_091243466.1">
    <property type="nucleotide sequence ID" value="NZ_FNAG01000008.1"/>
</dbReference>
<dbReference type="Pfam" id="PF09619">
    <property type="entry name" value="YscW"/>
    <property type="match status" value="1"/>
</dbReference>
<dbReference type="OrthoDB" id="5959218at2"/>
<keyword evidence="3" id="KW-1185">Reference proteome</keyword>
<evidence type="ECO:0000313" key="2">
    <source>
        <dbReference type="EMBL" id="SDD83634.1"/>
    </source>
</evidence>
<organism evidence="2 3">
    <name type="scientific">Aquimonas voraii</name>
    <dbReference type="NCBI Taxonomy" id="265719"/>
    <lineage>
        <taxon>Bacteria</taxon>
        <taxon>Pseudomonadati</taxon>
        <taxon>Pseudomonadota</taxon>
        <taxon>Gammaproteobacteria</taxon>
        <taxon>Lysobacterales</taxon>
        <taxon>Lysobacteraceae</taxon>
        <taxon>Aquimonas</taxon>
    </lineage>
</organism>
<protein>
    <submittedName>
        <fullName evidence="2">Type III secretion system lipoprotein chaperone (YscW)</fullName>
    </submittedName>
</protein>
<name>A0A1G6XZH9_9GAMM</name>
<dbReference type="PROSITE" id="PS51257">
    <property type="entry name" value="PROKAR_LIPOPROTEIN"/>
    <property type="match status" value="1"/>
</dbReference>
<proteinExistence type="predicted"/>
<dbReference type="EMBL" id="FNAG01000008">
    <property type="protein sequence ID" value="SDD83634.1"/>
    <property type="molecule type" value="Genomic_DNA"/>
</dbReference>
<evidence type="ECO:0000313" key="3">
    <source>
        <dbReference type="Proteomes" id="UP000199603"/>
    </source>
</evidence>
<sequence>MYRKLIPLAVAAALLSACGAPETPPAQQAAPAPTGASAAVAAAPAATPQFDTAISGELIVEGLNELPPGFELSVRLLDLSDPSQVPPVVAEVSGPAPSILPHRFSLPYDASKIVEGGRYGVLAALVVQGVPLYSSAAPAPVLTEGNGSSVSLSLVRGGAQADTQIAPTEKMKQDFAALERSIGGLKRIAGERITDDVTVGWDAFLSDAGVRFAREQVDFGDAGTASLKYAFKDGSPWVIVREQRGRTTWLGWNEAGELMLNEGPDGPIDAAEAERLRAGAAEVMAQAQARAG</sequence>
<accession>A0A1G6XZH9</accession>
<evidence type="ECO:0000256" key="1">
    <source>
        <dbReference type="SAM" id="SignalP"/>
    </source>
</evidence>